<evidence type="ECO:0000313" key="2">
    <source>
        <dbReference type="EMBL" id="SBT10616.1"/>
    </source>
</evidence>
<keyword evidence="3" id="KW-1185">Reference proteome</keyword>
<dbReference type="InterPro" id="IPR052340">
    <property type="entry name" value="RNase_Y/CdgJ"/>
</dbReference>
<dbReference type="SMART" id="SM00471">
    <property type="entry name" value="HDc"/>
    <property type="match status" value="1"/>
</dbReference>
<dbReference type="RefSeq" id="WP_245664303.1">
    <property type="nucleotide sequence ID" value="NZ_FLQY01000360.1"/>
</dbReference>
<evidence type="ECO:0000313" key="3">
    <source>
        <dbReference type="Proteomes" id="UP000199600"/>
    </source>
</evidence>
<protein>
    <submittedName>
        <fullName evidence="2">Metal dependent phosphohydrolase</fullName>
    </submittedName>
</protein>
<keyword evidence="2" id="KW-0378">Hydrolase</keyword>
<organism evidence="2 3">
    <name type="scientific">Candidatus Propionivibrio aalborgensis</name>
    <dbReference type="NCBI Taxonomy" id="1860101"/>
    <lineage>
        <taxon>Bacteria</taxon>
        <taxon>Pseudomonadati</taxon>
        <taxon>Pseudomonadota</taxon>
        <taxon>Betaproteobacteria</taxon>
        <taxon>Rhodocyclales</taxon>
        <taxon>Rhodocyclaceae</taxon>
        <taxon>Propionivibrio</taxon>
    </lineage>
</organism>
<gene>
    <name evidence="2" type="ORF">PROAA_580020</name>
</gene>
<feature type="domain" description="HDOD" evidence="1">
    <location>
        <begin position="32"/>
        <end position="227"/>
    </location>
</feature>
<dbReference type="Proteomes" id="UP000199600">
    <property type="component" value="Unassembled WGS sequence"/>
</dbReference>
<dbReference type="Gene3D" id="1.10.3210.10">
    <property type="entry name" value="Hypothetical protein af1432"/>
    <property type="match status" value="1"/>
</dbReference>
<dbReference type="PROSITE" id="PS51833">
    <property type="entry name" value="HDOD"/>
    <property type="match status" value="1"/>
</dbReference>
<dbReference type="PANTHER" id="PTHR33525">
    <property type="match status" value="1"/>
</dbReference>
<sequence length="297" mass="31353">MNEQSGSNVPGVSSAPVMALDLAQVVGQIHALPSLPAVIMELIQSLGDDDADTHVLAKKIASDQALVAKMLRVANSSFYGLQGKVTSIQDVVVVLGLRSVRTLAMAAAVTGSFSGRNAVPGFDFNAFWRHSMGTALCARALAKRLRMSEENAFTAALLHDIGRLVLAACFPAHLTAVLAYRSAHDGLLLDAERAVIGVDHAQIGEALTAHWRFPVSIRESVARHHVLDAGEHTPLTGIVHIADGIAHALELAGDATCLVPPLSSGVWDTLPLGEDGFLAIFDEVETQFEGACQMLSA</sequence>
<dbReference type="PANTHER" id="PTHR33525:SF6">
    <property type="entry name" value="HDOD DOMAIN-CONTAINING PROTEIN"/>
    <property type="match status" value="1"/>
</dbReference>
<dbReference type="NCBIfam" id="TIGR00277">
    <property type="entry name" value="HDIG"/>
    <property type="match status" value="1"/>
</dbReference>
<reference evidence="2 3" key="1">
    <citation type="submission" date="2016-06" db="EMBL/GenBank/DDBJ databases">
        <authorList>
            <person name="Kjaerup R.B."/>
            <person name="Dalgaard T.S."/>
            <person name="Juul-Madsen H.R."/>
        </authorList>
    </citation>
    <scope>NUCLEOTIDE SEQUENCE [LARGE SCALE GENOMIC DNA]</scope>
    <source>
        <strain evidence="2">2</strain>
    </source>
</reference>
<dbReference type="CDD" id="cd00077">
    <property type="entry name" value="HDc"/>
    <property type="match status" value="1"/>
</dbReference>
<dbReference type="EMBL" id="FLQY01000360">
    <property type="protein sequence ID" value="SBT10616.1"/>
    <property type="molecule type" value="Genomic_DNA"/>
</dbReference>
<dbReference type="InterPro" id="IPR003607">
    <property type="entry name" value="HD/PDEase_dom"/>
</dbReference>
<dbReference type="AlphaFoldDB" id="A0A1A8Y0Y3"/>
<dbReference type="InterPro" id="IPR013976">
    <property type="entry name" value="HDOD"/>
</dbReference>
<dbReference type="InterPro" id="IPR006675">
    <property type="entry name" value="HDIG_dom"/>
</dbReference>
<dbReference type="Pfam" id="PF08668">
    <property type="entry name" value="HDOD"/>
    <property type="match status" value="1"/>
</dbReference>
<dbReference type="SUPFAM" id="SSF109604">
    <property type="entry name" value="HD-domain/PDEase-like"/>
    <property type="match status" value="1"/>
</dbReference>
<proteinExistence type="predicted"/>
<dbReference type="GO" id="GO:0016787">
    <property type="term" value="F:hydrolase activity"/>
    <property type="evidence" value="ECO:0007669"/>
    <property type="project" value="UniProtKB-KW"/>
</dbReference>
<accession>A0A1A8Y0Y3</accession>
<evidence type="ECO:0000259" key="1">
    <source>
        <dbReference type="PROSITE" id="PS51833"/>
    </source>
</evidence>
<name>A0A1A8Y0Y3_9RHOO</name>